<comment type="caution">
    <text evidence="2">The sequence shown here is derived from an EMBL/GenBank/DDBJ whole genome shotgun (WGS) entry which is preliminary data.</text>
</comment>
<feature type="compositionally biased region" description="Polar residues" evidence="1">
    <location>
        <begin position="1"/>
        <end position="17"/>
    </location>
</feature>
<reference evidence="2 3" key="1">
    <citation type="submission" date="2023-08" db="EMBL/GenBank/DDBJ databases">
        <title>Black Yeasts Isolated from many extreme environments.</title>
        <authorList>
            <person name="Coleine C."/>
            <person name="Stajich J.E."/>
            <person name="Selbmann L."/>
        </authorList>
    </citation>
    <scope>NUCLEOTIDE SEQUENCE [LARGE SCALE GENOMIC DNA]</scope>
    <source>
        <strain evidence="2 3">CCFEE 536</strain>
    </source>
</reference>
<feature type="region of interest" description="Disordered" evidence="1">
    <location>
        <begin position="1"/>
        <end position="21"/>
    </location>
</feature>
<gene>
    <name evidence="2" type="ORF">LTR16_007894</name>
</gene>
<proteinExistence type="predicted"/>
<accession>A0ABR0M3Q8</accession>
<organism evidence="2 3">
    <name type="scientific">Cryomyces antarcticus</name>
    <dbReference type="NCBI Taxonomy" id="329879"/>
    <lineage>
        <taxon>Eukaryota</taxon>
        <taxon>Fungi</taxon>
        <taxon>Dikarya</taxon>
        <taxon>Ascomycota</taxon>
        <taxon>Pezizomycotina</taxon>
        <taxon>Dothideomycetes</taxon>
        <taxon>Dothideomycetes incertae sedis</taxon>
        <taxon>Cryomyces</taxon>
    </lineage>
</organism>
<evidence type="ECO:0000313" key="3">
    <source>
        <dbReference type="Proteomes" id="UP001357485"/>
    </source>
</evidence>
<evidence type="ECO:0000313" key="2">
    <source>
        <dbReference type="EMBL" id="KAK5279196.1"/>
    </source>
</evidence>
<dbReference type="Proteomes" id="UP001357485">
    <property type="component" value="Unassembled WGS sequence"/>
</dbReference>
<keyword evidence="3" id="KW-1185">Reference proteome</keyword>
<protein>
    <submittedName>
        <fullName evidence="2">Uncharacterized protein</fullName>
    </submittedName>
</protein>
<feature type="non-terminal residue" evidence="2">
    <location>
        <position position="1"/>
    </location>
</feature>
<dbReference type="EMBL" id="JAVRRA010001771">
    <property type="protein sequence ID" value="KAK5279196.1"/>
    <property type="molecule type" value="Genomic_DNA"/>
</dbReference>
<sequence length="64" mass="7314">GETGTGFQKEQKSSGNPDCQHMRGAWAATVYFVKQDECIYQRVPRFVKKSWQETMTTPLQAMEA</sequence>
<name>A0ABR0M3Q8_9PEZI</name>
<evidence type="ECO:0000256" key="1">
    <source>
        <dbReference type="SAM" id="MobiDB-lite"/>
    </source>
</evidence>